<reference evidence="1 2" key="1">
    <citation type="submission" date="2015-01" db="EMBL/GenBank/DDBJ databases">
        <title>Draft genome sequence of Pedobacter sp. NL19 isolated from sludge of an effluent treatment pond in an abandoned uranium mine.</title>
        <authorList>
            <person name="Santos T."/>
            <person name="Caetano T."/>
            <person name="Covas C."/>
            <person name="Cruz A."/>
            <person name="Mendo S."/>
        </authorList>
    </citation>
    <scope>NUCLEOTIDE SEQUENCE [LARGE SCALE GENOMIC DNA]</scope>
    <source>
        <strain evidence="1 2">NL19</strain>
    </source>
</reference>
<protein>
    <submittedName>
        <fullName evidence="1">Uncharacterized protein</fullName>
    </submittedName>
</protein>
<sequence length="308" mass="36666">MKIKTFIIEEHNEAYFIWNYAIRNSVIPGKNNLLLHVDEHSDMVAPRFNVSIDTLPDNLDEIRKFTYTELGIASFIVPAFYKNIFSDIFWVKQNHAKNRVTPLRMYVRSYNDDGKMLIMGKLADLDNYDTIKHKDIQQSHVEFNYHFNNESEIPQDQNFVLDIDLDYFSCAGNPNENKEIYIEITRDEFEEFNENPYHRLKFLIPRVSTLFNDGQYYYVFNQYDELYPSQLLKDEDVIRDRINSFCESLKVKNVRPLMIDICRSKHSGYTHADQCQLIEDLLLEGLHKLFEMEIIHINELELTKVDYI</sequence>
<dbReference type="InterPro" id="IPR024131">
    <property type="entry name" value="UPF0489"/>
</dbReference>
<evidence type="ECO:0000313" key="1">
    <source>
        <dbReference type="EMBL" id="KIO74892.1"/>
    </source>
</evidence>
<dbReference type="RefSeq" id="WP_041886397.1">
    <property type="nucleotide sequence ID" value="NZ_CP157278.1"/>
</dbReference>
<name>A0A0D0GC75_9SPHI</name>
<comment type="caution">
    <text evidence="1">The sequence shown here is derived from an EMBL/GenBank/DDBJ whole genome shotgun (WGS) entry which is preliminary data.</text>
</comment>
<dbReference type="Pfam" id="PF12640">
    <property type="entry name" value="UPF0489"/>
    <property type="match status" value="1"/>
</dbReference>
<dbReference type="AlphaFoldDB" id="A0A0D0GC75"/>
<dbReference type="OrthoDB" id="2066753at2"/>
<gene>
    <name evidence="1" type="ORF">TH53_23700</name>
</gene>
<proteinExistence type="predicted"/>
<dbReference type="STRING" id="1503925.TH53_23700"/>
<organism evidence="1 2">
    <name type="scientific">Pedobacter lusitanus</name>
    <dbReference type="NCBI Taxonomy" id="1503925"/>
    <lineage>
        <taxon>Bacteria</taxon>
        <taxon>Pseudomonadati</taxon>
        <taxon>Bacteroidota</taxon>
        <taxon>Sphingobacteriia</taxon>
        <taxon>Sphingobacteriales</taxon>
        <taxon>Sphingobacteriaceae</taxon>
        <taxon>Pedobacter</taxon>
    </lineage>
</organism>
<dbReference type="PANTHER" id="PTHR13225">
    <property type="entry name" value="MISEXPRESSION SUPPRESSOR OF RAS 6"/>
    <property type="match status" value="1"/>
</dbReference>
<keyword evidence="2" id="KW-1185">Reference proteome</keyword>
<dbReference type="PANTHER" id="PTHR13225:SF3">
    <property type="entry name" value="UPF0489 PROTEIN C5ORF22"/>
    <property type="match status" value="1"/>
</dbReference>
<dbReference type="EMBL" id="JXRA01000127">
    <property type="protein sequence ID" value="KIO74892.1"/>
    <property type="molecule type" value="Genomic_DNA"/>
</dbReference>
<evidence type="ECO:0000313" key="2">
    <source>
        <dbReference type="Proteomes" id="UP000032049"/>
    </source>
</evidence>
<dbReference type="Proteomes" id="UP000032049">
    <property type="component" value="Unassembled WGS sequence"/>
</dbReference>
<accession>A0A0D0GC75</accession>